<dbReference type="PRINTS" id="PR01077">
    <property type="entry name" value="CLAUDIN"/>
</dbReference>
<name>A0A9D3ME52_ANGAN</name>
<accession>A0A9D3ME52</accession>
<evidence type="ECO:0000256" key="7">
    <source>
        <dbReference type="ARBA" id="ARBA00022949"/>
    </source>
</evidence>
<keyword evidence="3 11" id="KW-0796">Tight junction</keyword>
<dbReference type="Pfam" id="PF00822">
    <property type="entry name" value="PMP22_Claudin"/>
    <property type="match status" value="1"/>
</dbReference>
<reference evidence="12" key="1">
    <citation type="submission" date="2021-01" db="EMBL/GenBank/DDBJ databases">
        <title>A chromosome-scale assembly of European eel, Anguilla anguilla.</title>
        <authorList>
            <person name="Henkel C."/>
            <person name="Jong-Raadsen S.A."/>
            <person name="Dufour S."/>
            <person name="Weltzien F.-A."/>
            <person name="Palstra A.P."/>
            <person name="Pelster B."/>
            <person name="Spaink H.P."/>
            <person name="Van Den Thillart G.E."/>
            <person name="Jansen H."/>
            <person name="Zahm M."/>
            <person name="Klopp C."/>
            <person name="Cedric C."/>
            <person name="Louis A."/>
            <person name="Berthelot C."/>
            <person name="Parey E."/>
            <person name="Roest Crollius H."/>
            <person name="Montfort J."/>
            <person name="Robinson-Rechavi M."/>
            <person name="Bucao C."/>
            <person name="Bouchez O."/>
            <person name="Gislard M."/>
            <person name="Lluch J."/>
            <person name="Milhes M."/>
            <person name="Lampietro C."/>
            <person name="Lopez Roques C."/>
            <person name="Donnadieu C."/>
            <person name="Braasch I."/>
            <person name="Desvignes T."/>
            <person name="Postlethwait J."/>
            <person name="Bobe J."/>
            <person name="Guiguen Y."/>
            <person name="Dirks R."/>
        </authorList>
    </citation>
    <scope>NUCLEOTIDE SEQUENCE</scope>
    <source>
        <strain evidence="12">Tag_6206</strain>
        <tissue evidence="12">Liver</tissue>
    </source>
</reference>
<keyword evidence="5" id="KW-0597">Phosphoprotein</keyword>
<evidence type="ECO:0000256" key="6">
    <source>
        <dbReference type="ARBA" id="ARBA00022692"/>
    </source>
</evidence>
<keyword evidence="8 11" id="KW-1133">Transmembrane helix</keyword>
<evidence type="ECO:0000256" key="1">
    <source>
        <dbReference type="ARBA" id="ARBA00002246"/>
    </source>
</evidence>
<dbReference type="InterPro" id="IPR006187">
    <property type="entry name" value="Claudin"/>
</dbReference>
<sequence length="215" mass="22853">MANTCLQFSGFLVSCIGWIGIIIATATNDWVVTCKYGMNTCKKMDELGAKGLWAECVISTALYHCISLTQILDLPAYIQTSRALMITASILGLPAVALVLVSMPCINLGNEPESAKSKRSVLGGILILVIAACGIVSTVWFPIGAHHEQGLMSFGFSLYAGWIGSVFCLLGGSMISCCSSDTPSQYAEDRFYYSKQGATNPVPPSSANHAKSAHV</sequence>
<dbReference type="InterPro" id="IPR004031">
    <property type="entry name" value="PMP22/EMP/MP20/Claudin"/>
</dbReference>
<dbReference type="GO" id="GO:0005198">
    <property type="term" value="F:structural molecule activity"/>
    <property type="evidence" value="ECO:0007669"/>
    <property type="project" value="InterPro"/>
</dbReference>
<keyword evidence="9 11" id="KW-0472">Membrane</keyword>
<keyword evidence="7 11" id="KW-0965">Cell junction</keyword>
<keyword evidence="6 11" id="KW-0812">Transmembrane</keyword>
<comment type="function">
    <text evidence="1">Plays a major role in tight junction-specific obliteration of the intercellular space, through calcium-independent cell-adhesion activity.</text>
</comment>
<comment type="similarity">
    <text evidence="2 11">Belongs to the claudin family.</text>
</comment>
<comment type="subunit">
    <text evidence="10">Interacts with tetraspanin-3/TSPAN3. Interacts with OCLN.</text>
</comment>
<keyword evidence="13" id="KW-1185">Reference proteome</keyword>
<comment type="subcellular location">
    <subcellularLocation>
        <location evidence="11">Cell junction</location>
        <location evidence="11">Tight junction</location>
    </subcellularLocation>
    <subcellularLocation>
        <location evidence="11">Cell membrane</location>
        <topology evidence="11">Multi-pass membrane protein</topology>
    </subcellularLocation>
</comment>
<gene>
    <name evidence="12" type="ORF">ANANG_G00124780</name>
</gene>
<feature type="transmembrane region" description="Helical" evidence="11">
    <location>
        <begin position="84"/>
        <end position="109"/>
    </location>
</feature>
<feature type="transmembrane region" description="Helical" evidence="11">
    <location>
        <begin position="52"/>
        <end position="72"/>
    </location>
</feature>
<feature type="transmembrane region" description="Helical" evidence="11">
    <location>
        <begin position="121"/>
        <end position="143"/>
    </location>
</feature>
<organism evidence="12 13">
    <name type="scientific">Anguilla anguilla</name>
    <name type="common">European freshwater eel</name>
    <name type="synonym">Muraena anguilla</name>
    <dbReference type="NCBI Taxonomy" id="7936"/>
    <lineage>
        <taxon>Eukaryota</taxon>
        <taxon>Metazoa</taxon>
        <taxon>Chordata</taxon>
        <taxon>Craniata</taxon>
        <taxon>Vertebrata</taxon>
        <taxon>Euteleostomi</taxon>
        <taxon>Actinopterygii</taxon>
        <taxon>Neopterygii</taxon>
        <taxon>Teleostei</taxon>
        <taxon>Anguilliformes</taxon>
        <taxon>Anguillidae</taxon>
        <taxon>Anguilla</taxon>
    </lineage>
</organism>
<dbReference type="AlphaFoldDB" id="A0A9D3ME52"/>
<dbReference type="Gene3D" id="1.20.140.150">
    <property type="match status" value="1"/>
</dbReference>
<keyword evidence="4 11" id="KW-1003">Cell membrane</keyword>
<comment type="caution">
    <text evidence="11">Lacks conserved residue(s) required for the propagation of feature annotation.</text>
</comment>
<dbReference type="PANTHER" id="PTHR12002">
    <property type="entry name" value="CLAUDIN"/>
    <property type="match status" value="1"/>
</dbReference>
<evidence type="ECO:0000313" key="13">
    <source>
        <dbReference type="Proteomes" id="UP001044222"/>
    </source>
</evidence>
<evidence type="ECO:0000313" key="12">
    <source>
        <dbReference type="EMBL" id="KAG5847322.1"/>
    </source>
</evidence>
<evidence type="ECO:0000256" key="2">
    <source>
        <dbReference type="ARBA" id="ARBA00008295"/>
    </source>
</evidence>
<evidence type="ECO:0000256" key="10">
    <source>
        <dbReference type="ARBA" id="ARBA00046524"/>
    </source>
</evidence>
<dbReference type="InterPro" id="IPR003555">
    <property type="entry name" value="Claudin11"/>
</dbReference>
<proteinExistence type="inferred from homology"/>
<evidence type="ECO:0000256" key="3">
    <source>
        <dbReference type="ARBA" id="ARBA00022427"/>
    </source>
</evidence>
<evidence type="ECO:0000256" key="4">
    <source>
        <dbReference type="ARBA" id="ARBA00022475"/>
    </source>
</evidence>
<dbReference type="EMBL" id="JAFIRN010000006">
    <property type="protein sequence ID" value="KAG5847322.1"/>
    <property type="molecule type" value="Genomic_DNA"/>
</dbReference>
<evidence type="ECO:0000256" key="8">
    <source>
        <dbReference type="ARBA" id="ARBA00022989"/>
    </source>
</evidence>
<protein>
    <recommendedName>
        <fullName evidence="11">Claudin</fullName>
    </recommendedName>
</protein>
<feature type="transmembrane region" description="Helical" evidence="11">
    <location>
        <begin position="6"/>
        <end position="31"/>
    </location>
</feature>
<dbReference type="InterPro" id="IPR017974">
    <property type="entry name" value="Claudin_CS"/>
</dbReference>
<comment type="function">
    <text evidence="11">Claudins function as major constituents of the tight junction complexes that regulate the permeability of epithelia.</text>
</comment>
<dbReference type="GO" id="GO:0005923">
    <property type="term" value="C:bicellular tight junction"/>
    <property type="evidence" value="ECO:0007669"/>
    <property type="project" value="UniProtKB-SubCell"/>
</dbReference>
<dbReference type="GO" id="GO:0005886">
    <property type="term" value="C:plasma membrane"/>
    <property type="evidence" value="ECO:0007669"/>
    <property type="project" value="UniProtKB-SubCell"/>
</dbReference>
<comment type="caution">
    <text evidence="12">The sequence shown here is derived from an EMBL/GenBank/DDBJ whole genome shotgun (WGS) entry which is preliminary data.</text>
</comment>
<dbReference type="PRINTS" id="PR01384">
    <property type="entry name" value="CLAUDIN11"/>
</dbReference>
<dbReference type="PROSITE" id="PS01346">
    <property type="entry name" value="CLAUDIN"/>
    <property type="match status" value="1"/>
</dbReference>
<evidence type="ECO:0000256" key="5">
    <source>
        <dbReference type="ARBA" id="ARBA00022553"/>
    </source>
</evidence>
<evidence type="ECO:0000256" key="11">
    <source>
        <dbReference type="RuleBase" id="RU060637"/>
    </source>
</evidence>
<dbReference type="Proteomes" id="UP001044222">
    <property type="component" value="Chromosome 6"/>
</dbReference>
<feature type="transmembrane region" description="Helical" evidence="11">
    <location>
        <begin position="149"/>
        <end position="170"/>
    </location>
</feature>
<evidence type="ECO:0000256" key="9">
    <source>
        <dbReference type="ARBA" id="ARBA00023136"/>
    </source>
</evidence>